<evidence type="ECO:0000256" key="3">
    <source>
        <dbReference type="ARBA" id="ARBA00022519"/>
    </source>
</evidence>
<evidence type="ECO:0000256" key="6">
    <source>
        <dbReference type="ARBA" id="ARBA00023016"/>
    </source>
</evidence>
<evidence type="ECO:0000256" key="10">
    <source>
        <dbReference type="SAM" id="Phobius"/>
    </source>
</evidence>
<evidence type="ECO:0000256" key="4">
    <source>
        <dbReference type="ARBA" id="ARBA00022692"/>
    </source>
</evidence>
<proteinExistence type="predicted"/>
<comment type="subcellular location">
    <subcellularLocation>
        <location evidence="1">Cell inner membrane</location>
        <topology evidence="1">Multi-pass membrane protein</topology>
    </subcellularLocation>
</comment>
<dbReference type="Pfam" id="PF00924">
    <property type="entry name" value="MS_channel_2nd"/>
    <property type="match status" value="1"/>
</dbReference>
<evidence type="ECO:0000256" key="1">
    <source>
        <dbReference type="ARBA" id="ARBA00004429"/>
    </source>
</evidence>
<protein>
    <recommendedName>
        <fullName evidence="8">Mechanosensing system component YbdG</fullName>
    </recommendedName>
    <alternativeName>
        <fullName evidence="9">Mechanosensitive channel homolog YbdG</fullName>
    </alternativeName>
</protein>
<evidence type="ECO:0000256" key="2">
    <source>
        <dbReference type="ARBA" id="ARBA00022475"/>
    </source>
</evidence>
<name>A0AA41Y0W9_9BACT</name>
<evidence type="ECO:0000256" key="8">
    <source>
        <dbReference type="ARBA" id="ARBA00093630"/>
    </source>
</evidence>
<keyword evidence="4 10" id="KW-0812">Transmembrane</keyword>
<evidence type="ECO:0000313" key="13">
    <source>
        <dbReference type="Proteomes" id="UP001163821"/>
    </source>
</evidence>
<keyword evidence="3" id="KW-0997">Cell inner membrane</keyword>
<evidence type="ECO:0000256" key="9">
    <source>
        <dbReference type="ARBA" id="ARBA00093659"/>
    </source>
</evidence>
<evidence type="ECO:0000256" key="5">
    <source>
        <dbReference type="ARBA" id="ARBA00022989"/>
    </source>
</evidence>
<dbReference type="AlphaFoldDB" id="A0AA41Y0W9"/>
<keyword evidence="13" id="KW-1185">Reference proteome</keyword>
<dbReference type="FunFam" id="2.30.30.60:FF:000002">
    <property type="entry name" value="Mechanosensitive ion channel family protein"/>
    <property type="match status" value="1"/>
</dbReference>
<organism evidence="12 13">
    <name type="scientific">Gaoshiqia sediminis</name>
    <dbReference type="NCBI Taxonomy" id="2986998"/>
    <lineage>
        <taxon>Bacteria</taxon>
        <taxon>Pseudomonadati</taxon>
        <taxon>Bacteroidota</taxon>
        <taxon>Bacteroidia</taxon>
        <taxon>Marinilabiliales</taxon>
        <taxon>Prolixibacteraceae</taxon>
        <taxon>Gaoshiqia</taxon>
    </lineage>
</organism>
<dbReference type="RefSeq" id="WP_282590030.1">
    <property type="nucleotide sequence ID" value="NZ_JAPAAF010000001.1"/>
</dbReference>
<keyword evidence="6" id="KW-0346">Stress response</keyword>
<comment type="caution">
    <text evidence="12">The sequence shown here is derived from an EMBL/GenBank/DDBJ whole genome shotgun (WGS) entry which is preliminary data.</text>
</comment>
<keyword evidence="7 10" id="KW-0472">Membrane</keyword>
<evidence type="ECO:0000259" key="11">
    <source>
        <dbReference type="Pfam" id="PF00924"/>
    </source>
</evidence>
<dbReference type="GO" id="GO:0005886">
    <property type="term" value="C:plasma membrane"/>
    <property type="evidence" value="ECO:0007669"/>
    <property type="project" value="UniProtKB-SubCell"/>
</dbReference>
<dbReference type="InterPro" id="IPR023408">
    <property type="entry name" value="MscS_beta-dom_sf"/>
</dbReference>
<feature type="transmembrane region" description="Helical" evidence="10">
    <location>
        <begin position="140"/>
        <end position="163"/>
    </location>
</feature>
<dbReference type="GO" id="GO:0071470">
    <property type="term" value="P:cellular response to osmotic stress"/>
    <property type="evidence" value="ECO:0007669"/>
    <property type="project" value="InterPro"/>
</dbReference>
<feature type="transmembrane region" description="Helical" evidence="10">
    <location>
        <begin position="169"/>
        <end position="186"/>
    </location>
</feature>
<keyword evidence="5 10" id="KW-1133">Transmembrane helix</keyword>
<dbReference type="Proteomes" id="UP001163821">
    <property type="component" value="Unassembled WGS sequence"/>
</dbReference>
<keyword evidence="2" id="KW-1003">Cell membrane</keyword>
<dbReference type="PANTHER" id="PTHR30414">
    <property type="entry name" value="MINICONDUCTANCE MECHANOSENSITIVE CHANNEL YBDG"/>
    <property type="match status" value="1"/>
</dbReference>
<dbReference type="GO" id="GO:0008381">
    <property type="term" value="F:mechanosensitive monoatomic ion channel activity"/>
    <property type="evidence" value="ECO:0007669"/>
    <property type="project" value="InterPro"/>
</dbReference>
<dbReference type="InterPro" id="IPR010920">
    <property type="entry name" value="LSM_dom_sf"/>
</dbReference>
<accession>A0AA41Y0W9</accession>
<dbReference type="InterPro" id="IPR030192">
    <property type="entry name" value="YbdG"/>
</dbReference>
<evidence type="ECO:0000313" key="12">
    <source>
        <dbReference type="EMBL" id="MCW0481424.1"/>
    </source>
</evidence>
<dbReference type="SUPFAM" id="SSF50182">
    <property type="entry name" value="Sm-like ribonucleoproteins"/>
    <property type="match status" value="1"/>
</dbReference>
<reference evidence="12" key="1">
    <citation type="submission" date="2022-10" db="EMBL/GenBank/DDBJ databases">
        <title>Gaoshiqiia sediminis gen. nov., sp. nov., isolated from coastal sediment.</title>
        <authorList>
            <person name="Yu W.X."/>
            <person name="Mu D.S."/>
            <person name="Du J.Z."/>
            <person name="Liang Y.Q."/>
        </authorList>
    </citation>
    <scope>NUCLEOTIDE SEQUENCE</scope>
    <source>
        <strain evidence="12">A06</strain>
    </source>
</reference>
<feature type="transmembrane region" description="Helical" evidence="10">
    <location>
        <begin position="27"/>
        <end position="52"/>
    </location>
</feature>
<dbReference type="PANTHER" id="PTHR30414:SF0">
    <property type="entry name" value="MINICONDUCTANCE MECHANOSENSITIVE CHANNEL YBDG"/>
    <property type="match status" value="1"/>
</dbReference>
<sequence>MTHLKDYFIDLFQQLNFSASWAEITSISIMLIALFILAILAQIITRAILIKVIHRLLEKTKTEWDDFLIKRKVFSALAHLSSAFIIYKMYDFSGVVFISIILNGLVRIYFVIIFTLALVRTANAVNDIYQTTPYAATRPIKGYVQLVQILIIFLATIFVISILINKSPLGLFAGLGAMAAVLLLVFKDSILGFVASIQLSANNMLKPGDWIEMPSHRADGTVIDISLTTVKVQNWDKTITTIPTYALVSESFNNWAGMEESGGRRIKRSISIDMKSVRFADQPLLEKLSHFHLLKDYIAQKEKEISDFNQKLQLAEGDIYNGRRQTNLGIFRYYLQAYLKQNPNIHQEMTFLVRHLQPTEKGIPLEIYVFSKDQRWANYEGIQADIFDHILAIIPEFGLRVYQNPSGNDITEFIHHQAQQHTD</sequence>
<evidence type="ECO:0000256" key="7">
    <source>
        <dbReference type="ARBA" id="ARBA00023136"/>
    </source>
</evidence>
<dbReference type="EMBL" id="JAPAAF010000001">
    <property type="protein sequence ID" value="MCW0481424.1"/>
    <property type="molecule type" value="Genomic_DNA"/>
</dbReference>
<feature type="transmembrane region" description="Helical" evidence="10">
    <location>
        <begin position="96"/>
        <end position="119"/>
    </location>
</feature>
<feature type="domain" description="Mechanosensitive ion channel MscS" evidence="11">
    <location>
        <begin position="188"/>
        <end position="256"/>
    </location>
</feature>
<gene>
    <name evidence="12" type="ORF">N2K84_01705</name>
</gene>
<dbReference type="Gene3D" id="2.30.30.60">
    <property type="match status" value="1"/>
</dbReference>
<dbReference type="InterPro" id="IPR006685">
    <property type="entry name" value="MscS_channel_2nd"/>
</dbReference>